<feature type="transmembrane region" description="Helical" evidence="1">
    <location>
        <begin position="159"/>
        <end position="186"/>
    </location>
</feature>
<feature type="transmembrane region" description="Helical" evidence="1">
    <location>
        <begin position="12"/>
        <end position="32"/>
    </location>
</feature>
<keyword evidence="3" id="KW-1185">Reference proteome</keyword>
<feature type="transmembrane region" description="Helical" evidence="1">
    <location>
        <begin position="80"/>
        <end position="102"/>
    </location>
</feature>
<evidence type="ECO:0000313" key="2">
    <source>
        <dbReference type="EMBL" id="KAH6590008.1"/>
    </source>
</evidence>
<dbReference type="EMBL" id="JAFCIX010000438">
    <property type="protein sequence ID" value="KAH6590008.1"/>
    <property type="molecule type" value="Genomic_DNA"/>
</dbReference>
<comment type="caution">
    <text evidence="2">The sequence shown here is derived from an EMBL/GenBank/DDBJ whole genome shotgun (WGS) entry which is preliminary data.</text>
</comment>
<feature type="transmembrane region" description="Helical" evidence="1">
    <location>
        <begin position="114"/>
        <end position="139"/>
    </location>
</feature>
<keyword evidence="1" id="KW-0812">Transmembrane</keyword>
<gene>
    <name evidence="2" type="ORF">BASA50_009710</name>
</gene>
<feature type="transmembrane region" description="Helical" evidence="1">
    <location>
        <begin position="44"/>
        <end position="68"/>
    </location>
</feature>
<keyword evidence="1" id="KW-0472">Membrane</keyword>
<organism evidence="2 3">
    <name type="scientific">Batrachochytrium salamandrivorans</name>
    <dbReference type="NCBI Taxonomy" id="1357716"/>
    <lineage>
        <taxon>Eukaryota</taxon>
        <taxon>Fungi</taxon>
        <taxon>Fungi incertae sedis</taxon>
        <taxon>Chytridiomycota</taxon>
        <taxon>Chytridiomycota incertae sedis</taxon>
        <taxon>Chytridiomycetes</taxon>
        <taxon>Rhizophydiales</taxon>
        <taxon>Rhizophydiales incertae sedis</taxon>
        <taxon>Batrachochytrium</taxon>
    </lineage>
</organism>
<feature type="transmembrane region" description="Helical" evidence="1">
    <location>
        <begin position="244"/>
        <end position="266"/>
    </location>
</feature>
<name>A0ABQ8F0P9_9FUNG</name>
<evidence type="ECO:0000256" key="1">
    <source>
        <dbReference type="SAM" id="Phobius"/>
    </source>
</evidence>
<proteinExistence type="predicted"/>
<protein>
    <recommendedName>
        <fullName evidence="4">THH1/TOM1/TOM3 domain-containing protein</fullName>
    </recommendedName>
</protein>
<sequence>MDKPISAYLVPSAIFMGVALHELAASLFFIAVTRQGSIRTAIDYFSMIAWALCAFQTYIHISLINYLISPTAIAQNRIMWTMVAGYISNFLTSSAVLLMIIARLRVFHRSASRTFWILTFGCISTFCVLAPYSAFGVISCLDVIKGNVKEFYESPSLPYLNLLFAGTCLLEGIFTASESVMFLWVISKSTGVSKYQFIRSFLLKYEGFRLFIIFLVNIAVACCTVYFAYIGASALTYTAWFSPPMLYAFEIYTFLLVSFVTPGEVFRSAQSISIESGDSNRKIGLGTSKKTRIDMIIQSMQK</sequence>
<accession>A0ABQ8F0P9</accession>
<evidence type="ECO:0008006" key="4">
    <source>
        <dbReference type="Google" id="ProtNLM"/>
    </source>
</evidence>
<keyword evidence="1" id="KW-1133">Transmembrane helix</keyword>
<dbReference type="Proteomes" id="UP001648503">
    <property type="component" value="Unassembled WGS sequence"/>
</dbReference>
<feature type="transmembrane region" description="Helical" evidence="1">
    <location>
        <begin position="207"/>
        <end position="232"/>
    </location>
</feature>
<evidence type="ECO:0000313" key="3">
    <source>
        <dbReference type="Proteomes" id="UP001648503"/>
    </source>
</evidence>
<reference evidence="2 3" key="1">
    <citation type="submission" date="2021-02" db="EMBL/GenBank/DDBJ databases">
        <title>Variation within the Batrachochytrium salamandrivorans European outbreak.</title>
        <authorList>
            <person name="Kelly M."/>
            <person name="Pasmans F."/>
            <person name="Shea T.P."/>
            <person name="Munoz J.F."/>
            <person name="Carranza S."/>
            <person name="Cuomo C.A."/>
            <person name="Martel A."/>
        </authorList>
    </citation>
    <scope>NUCLEOTIDE SEQUENCE [LARGE SCALE GENOMIC DNA]</scope>
    <source>
        <strain evidence="2 3">AMFP18/2</strain>
    </source>
</reference>